<proteinExistence type="predicted"/>
<dbReference type="SUPFAM" id="SSF56209">
    <property type="entry name" value="Nitrile hydratase alpha chain"/>
    <property type="match status" value="1"/>
</dbReference>
<dbReference type="EMBL" id="CP120863">
    <property type="protein sequence ID" value="WFE87758.1"/>
    <property type="molecule type" value="Genomic_DNA"/>
</dbReference>
<gene>
    <name evidence="1" type="ORF">K1718_16495</name>
</gene>
<evidence type="ECO:0000313" key="2">
    <source>
        <dbReference type="Proteomes" id="UP001209803"/>
    </source>
</evidence>
<protein>
    <recommendedName>
        <fullName evidence="3">NHLP leader peptide family natural product</fullName>
    </recommendedName>
</protein>
<dbReference type="InterPro" id="IPR036648">
    <property type="entry name" value="CN_Hdrase_a/SCN_Hdrase_g_sf"/>
</dbReference>
<evidence type="ECO:0008006" key="3">
    <source>
        <dbReference type="Google" id="ProtNLM"/>
    </source>
</evidence>
<name>A0ABY8EXI6_9HYPH</name>
<organism evidence="1 2">
    <name type="scientific">Roseibium porphyridii</name>
    <dbReference type="NCBI Taxonomy" id="2866279"/>
    <lineage>
        <taxon>Bacteria</taxon>
        <taxon>Pseudomonadati</taxon>
        <taxon>Pseudomonadota</taxon>
        <taxon>Alphaproteobacteria</taxon>
        <taxon>Hyphomicrobiales</taxon>
        <taxon>Stappiaceae</taxon>
        <taxon>Roseibium</taxon>
    </lineage>
</organism>
<dbReference type="Gene3D" id="3.90.330.10">
    <property type="entry name" value="Nitrile hydratase alpha /Thiocyanate hydrolase gamma"/>
    <property type="match status" value="1"/>
</dbReference>
<dbReference type="Proteomes" id="UP001209803">
    <property type="component" value="Chromosome"/>
</dbReference>
<sequence>MARFPHYKRNTKALGELLAKASLDPALKRELVENPNKVLSELGLPEQATELLNFKVVEAETDRSTIALPFRLNGKKLAQSNPQYLSELGQLLQ</sequence>
<reference evidence="1 2" key="1">
    <citation type="submission" date="2023-03" db="EMBL/GenBank/DDBJ databases">
        <title>Roseibium porphyridii sp. nov. and Roseibium rhodosorbium sp. nov. isolated from marine algae, Porphyridium cruentum and Rhodosorus marinus, respectively.</title>
        <authorList>
            <person name="Lee M.W."/>
            <person name="Choi B.J."/>
            <person name="Lee J.K."/>
            <person name="Choi D.G."/>
            <person name="Baek J.H."/>
            <person name="Bayburt H."/>
            <person name="Kim J.M."/>
            <person name="Han D.M."/>
            <person name="Kim K.H."/>
            <person name="Jeon C.O."/>
        </authorList>
    </citation>
    <scope>NUCLEOTIDE SEQUENCE [LARGE SCALE GENOMIC DNA]</scope>
    <source>
        <strain evidence="1 2">KMA01</strain>
    </source>
</reference>
<accession>A0ABY8EXI6</accession>
<evidence type="ECO:0000313" key="1">
    <source>
        <dbReference type="EMBL" id="WFE87758.1"/>
    </source>
</evidence>
<dbReference type="RefSeq" id="WP_265681512.1">
    <property type="nucleotide sequence ID" value="NZ_CP120863.1"/>
</dbReference>
<keyword evidence="2" id="KW-1185">Reference proteome</keyword>